<dbReference type="EMBL" id="JAOYFB010000002">
    <property type="protein sequence ID" value="KAK4006248.1"/>
    <property type="molecule type" value="Genomic_DNA"/>
</dbReference>
<proteinExistence type="predicted"/>
<feature type="region of interest" description="Disordered" evidence="1">
    <location>
        <begin position="52"/>
        <end position="74"/>
    </location>
</feature>
<dbReference type="Proteomes" id="UP001234178">
    <property type="component" value="Unassembled WGS sequence"/>
</dbReference>
<protein>
    <submittedName>
        <fullName evidence="2">Uncharacterized protein</fullName>
    </submittedName>
</protein>
<gene>
    <name evidence="2" type="ORF">OUZ56_011404</name>
</gene>
<name>A0ABQ9Z038_9CRUS</name>
<evidence type="ECO:0000313" key="3">
    <source>
        <dbReference type="Proteomes" id="UP001234178"/>
    </source>
</evidence>
<organism evidence="2 3">
    <name type="scientific">Daphnia magna</name>
    <dbReference type="NCBI Taxonomy" id="35525"/>
    <lineage>
        <taxon>Eukaryota</taxon>
        <taxon>Metazoa</taxon>
        <taxon>Ecdysozoa</taxon>
        <taxon>Arthropoda</taxon>
        <taxon>Crustacea</taxon>
        <taxon>Branchiopoda</taxon>
        <taxon>Diplostraca</taxon>
        <taxon>Cladocera</taxon>
        <taxon>Anomopoda</taxon>
        <taxon>Daphniidae</taxon>
        <taxon>Daphnia</taxon>
    </lineage>
</organism>
<reference evidence="2 3" key="1">
    <citation type="journal article" date="2023" name="Nucleic Acids Res.">
        <title>The hologenome of Daphnia magna reveals possible DNA methylation and microbiome-mediated evolution of the host genome.</title>
        <authorList>
            <person name="Chaturvedi A."/>
            <person name="Li X."/>
            <person name="Dhandapani V."/>
            <person name="Marshall H."/>
            <person name="Kissane S."/>
            <person name="Cuenca-Cambronero M."/>
            <person name="Asole G."/>
            <person name="Calvet F."/>
            <person name="Ruiz-Romero M."/>
            <person name="Marangio P."/>
            <person name="Guigo R."/>
            <person name="Rago D."/>
            <person name="Mirbahai L."/>
            <person name="Eastwood N."/>
            <person name="Colbourne J.K."/>
            <person name="Zhou J."/>
            <person name="Mallon E."/>
            <person name="Orsini L."/>
        </authorList>
    </citation>
    <scope>NUCLEOTIDE SEQUENCE [LARGE SCALE GENOMIC DNA]</scope>
    <source>
        <strain evidence="2">LRV0_1</strain>
    </source>
</reference>
<comment type="caution">
    <text evidence="2">The sequence shown here is derived from an EMBL/GenBank/DDBJ whole genome shotgun (WGS) entry which is preliminary data.</text>
</comment>
<evidence type="ECO:0000256" key="1">
    <source>
        <dbReference type="SAM" id="MobiDB-lite"/>
    </source>
</evidence>
<evidence type="ECO:0000313" key="2">
    <source>
        <dbReference type="EMBL" id="KAK4006248.1"/>
    </source>
</evidence>
<accession>A0ABQ9Z038</accession>
<sequence length="74" mass="8177">MPTKTPAEEWKKSDFEAILLMNLYLGNRHLLPSTLATWGVDTGYPDTGYPTLATHKADTGYPDTGYPTPATYRG</sequence>
<keyword evidence="3" id="KW-1185">Reference proteome</keyword>